<proteinExistence type="predicted"/>
<accession>A0A0D2HQU7</accession>
<protein>
    <submittedName>
        <fullName evidence="1">Uncharacterized protein</fullName>
    </submittedName>
</protein>
<organism evidence="1 2">
    <name type="scientific">Cladophialophora bantiana (strain ATCC 10958 / CBS 173.52 / CDC B-1940 / NIH 8579)</name>
    <name type="common">Xylohypha bantiana</name>
    <dbReference type="NCBI Taxonomy" id="1442370"/>
    <lineage>
        <taxon>Eukaryota</taxon>
        <taxon>Fungi</taxon>
        <taxon>Dikarya</taxon>
        <taxon>Ascomycota</taxon>
        <taxon>Pezizomycotina</taxon>
        <taxon>Eurotiomycetes</taxon>
        <taxon>Chaetothyriomycetidae</taxon>
        <taxon>Chaetothyriales</taxon>
        <taxon>Herpotrichiellaceae</taxon>
        <taxon>Cladophialophora</taxon>
    </lineage>
</organism>
<dbReference type="RefSeq" id="XP_016619894.1">
    <property type="nucleotide sequence ID" value="XM_016763570.1"/>
</dbReference>
<dbReference type="GeneID" id="27698758"/>
<dbReference type="EMBL" id="KN846987">
    <property type="protein sequence ID" value="KIW93225.1"/>
    <property type="molecule type" value="Genomic_DNA"/>
</dbReference>
<evidence type="ECO:0000313" key="1">
    <source>
        <dbReference type="EMBL" id="KIW93225.1"/>
    </source>
</evidence>
<gene>
    <name evidence="1" type="ORF">Z519_05830</name>
</gene>
<dbReference type="HOGENOM" id="CLU_2722016_0_0_1"/>
<sequence length="72" mass="8039">MARRQSKCPQSDGFYVKVWLSNTLDIVQTERTDLGPNKLKQAAALVFSRAGLNHGRRTADRTVQKKVLGPTL</sequence>
<dbReference type="AlphaFoldDB" id="A0A0D2HQU7"/>
<keyword evidence="2" id="KW-1185">Reference proteome</keyword>
<dbReference type="VEuPathDB" id="FungiDB:Z519_05830"/>
<name>A0A0D2HQU7_CLAB1</name>
<reference evidence="1" key="1">
    <citation type="submission" date="2015-01" db="EMBL/GenBank/DDBJ databases">
        <title>The Genome Sequence of Cladophialophora bantiana CBS 173.52.</title>
        <authorList>
            <consortium name="The Broad Institute Genomics Platform"/>
            <person name="Cuomo C."/>
            <person name="de Hoog S."/>
            <person name="Gorbushina A."/>
            <person name="Stielow B."/>
            <person name="Teixiera M."/>
            <person name="Abouelleil A."/>
            <person name="Chapman S.B."/>
            <person name="Priest M."/>
            <person name="Young S.K."/>
            <person name="Wortman J."/>
            <person name="Nusbaum C."/>
            <person name="Birren B."/>
        </authorList>
    </citation>
    <scope>NUCLEOTIDE SEQUENCE [LARGE SCALE GENOMIC DNA]</scope>
    <source>
        <strain evidence="1">CBS 173.52</strain>
    </source>
</reference>
<dbReference type="Proteomes" id="UP000053789">
    <property type="component" value="Unassembled WGS sequence"/>
</dbReference>
<evidence type="ECO:0000313" key="2">
    <source>
        <dbReference type="Proteomes" id="UP000053789"/>
    </source>
</evidence>